<evidence type="ECO:0000313" key="6">
    <source>
        <dbReference type="EMBL" id="KAF2894223.1"/>
    </source>
</evidence>
<dbReference type="Proteomes" id="UP000801492">
    <property type="component" value="Unassembled WGS sequence"/>
</dbReference>
<keyword evidence="1" id="KW-0479">Metal-binding</keyword>
<dbReference type="PANTHER" id="PTHR12197">
    <property type="entry name" value="HISTONE-LYSINE N-METHYLTRANSFERASE SMYD"/>
    <property type="match status" value="1"/>
</dbReference>
<dbReference type="Gene3D" id="1.25.40.970">
    <property type="match status" value="1"/>
</dbReference>
<comment type="caution">
    <text evidence="6">The sequence shown here is derived from an EMBL/GenBank/DDBJ whole genome shotgun (WGS) entry which is preliminary data.</text>
</comment>
<name>A0A8K0GDF9_IGNLU</name>
<keyword evidence="2 4" id="KW-0863">Zinc-finger</keyword>
<dbReference type="InterPro" id="IPR050869">
    <property type="entry name" value="H3K4_H4K5_MeTrfase"/>
</dbReference>
<dbReference type="SUPFAM" id="SSF82199">
    <property type="entry name" value="SET domain"/>
    <property type="match status" value="1"/>
</dbReference>
<dbReference type="Pfam" id="PF13424">
    <property type="entry name" value="TPR_12"/>
    <property type="match status" value="1"/>
</dbReference>
<organism evidence="6 7">
    <name type="scientific">Ignelater luminosus</name>
    <name type="common">Cucubano</name>
    <name type="synonym">Pyrophorus luminosus</name>
    <dbReference type="NCBI Taxonomy" id="2038154"/>
    <lineage>
        <taxon>Eukaryota</taxon>
        <taxon>Metazoa</taxon>
        <taxon>Ecdysozoa</taxon>
        <taxon>Arthropoda</taxon>
        <taxon>Hexapoda</taxon>
        <taxon>Insecta</taxon>
        <taxon>Pterygota</taxon>
        <taxon>Neoptera</taxon>
        <taxon>Endopterygota</taxon>
        <taxon>Coleoptera</taxon>
        <taxon>Polyphaga</taxon>
        <taxon>Elateriformia</taxon>
        <taxon>Elateroidea</taxon>
        <taxon>Elateridae</taxon>
        <taxon>Agrypninae</taxon>
        <taxon>Pyrophorini</taxon>
        <taxon>Ignelater</taxon>
    </lineage>
</organism>
<evidence type="ECO:0000256" key="4">
    <source>
        <dbReference type="PROSITE-ProRule" id="PRU00134"/>
    </source>
</evidence>
<dbReference type="OrthoDB" id="265717at2759"/>
<evidence type="ECO:0000256" key="2">
    <source>
        <dbReference type="ARBA" id="ARBA00022771"/>
    </source>
</evidence>
<sequence>MALMKDQEVPPGTLIISEKPFVYVLSSKWRTENCDYCFSSGELHKCSNCHYTYYCNKVCQKEGWPIHKLECNHLKRVMPRVVPDAARLLARLLKKLEKGGNTIKSFYAPNKFRMFKDLMSHYPNLKEDSRRMEHFVSLCGVLNEFLDGFIPNTVELIGIYGRMCVNSFNISDEELRSLGTGIYLGASILDHSCQPNAVAIFQGTLLNIRTTEALPTLNWDKIFLSYIDTLQLPHLRQEELLNTYYFLCECPRCLDTEEAKMMTAAACPNSSCEACIEINEKIEQDDILECEECQTEISSSFIQQYKDVTEFTSMHLQNMKLAYLDVCKVCLKKHKGVLHKLNIQHVRILDSAFESSIDFGQWEDAIQFGTELIFGYRKYLGDRHPLTGLLYLKLAKILTHQGDLSESQNYLKKAYNILRITHGKTSMLFKREVIPLIQNNCGVDLLTNECTEF</sequence>
<dbReference type="Pfam" id="PF01753">
    <property type="entry name" value="zf-MYND"/>
    <property type="match status" value="1"/>
</dbReference>
<feature type="domain" description="MYND-type" evidence="5">
    <location>
        <begin position="34"/>
        <end position="71"/>
    </location>
</feature>
<dbReference type="Gene3D" id="6.10.140.2220">
    <property type="match status" value="1"/>
</dbReference>
<gene>
    <name evidence="6" type="ORF">ILUMI_11948</name>
</gene>
<accession>A0A8K0GDF9</accession>
<evidence type="ECO:0000259" key="5">
    <source>
        <dbReference type="PROSITE" id="PS50865"/>
    </source>
</evidence>
<dbReference type="SUPFAM" id="SSF48452">
    <property type="entry name" value="TPR-like"/>
    <property type="match status" value="1"/>
</dbReference>
<dbReference type="InterPro" id="IPR011990">
    <property type="entry name" value="TPR-like_helical_dom_sf"/>
</dbReference>
<dbReference type="PROSITE" id="PS01360">
    <property type="entry name" value="ZF_MYND_1"/>
    <property type="match status" value="1"/>
</dbReference>
<keyword evidence="7" id="KW-1185">Reference proteome</keyword>
<dbReference type="InterPro" id="IPR046341">
    <property type="entry name" value="SET_dom_sf"/>
</dbReference>
<dbReference type="Gene3D" id="1.25.40.10">
    <property type="entry name" value="Tetratricopeptide repeat domain"/>
    <property type="match status" value="1"/>
</dbReference>
<evidence type="ECO:0000256" key="1">
    <source>
        <dbReference type="ARBA" id="ARBA00022723"/>
    </source>
</evidence>
<dbReference type="InterPro" id="IPR002893">
    <property type="entry name" value="Znf_MYND"/>
</dbReference>
<dbReference type="PROSITE" id="PS50865">
    <property type="entry name" value="ZF_MYND_2"/>
    <property type="match status" value="1"/>
</dbReference>
<dbReference type="SUPFAM" id="SSF144232">
    <property type="entry name" value="HIT/MYND zinc finger-like"/>
    <property type="match status" value="1"/>
</dbReference>
<dbReference type="Gene3D" id="2.170.270.10">
    <property type="entry name" value="SET domain"/>
    <property type="match status" value="1"/>
</dbReference>
<evidence type="ECO:0000313" key="7">
    <source>
        <dbReference type="Proteomes" id="UP000801492"/>
    </source>
</evidence>
<protein>
    <recommendedName>
        <fullName evidence="5">MYND-type domain-containing protein</fullName>
    </recommendedName>
</protein>
<dbReference type="EMBL" id="VTPC01007218">
    <property type="protein sequence ID" value="KAF2894223.1"/>
    <property type="molecule type" value="Genomic_DNA"/>
</dbReference>
<evidence type="ECO:0000256" key="3">
    <source>
        <dbReference type="ARBA" id="ARBA00022833"/>
    </source>
</evidence>
<proteinExistence type="predicted"/>
<keyword evidence="3" id="KW-0862">Zinc</keyword>
<dbReference type="PANTHER" id="PTHR12197:SF251">
    <property type="entry name" value="EG:BACR7C10.4 PROTEIN"/>
    <property type="match status" value="1"/>
</dbReference>
<dbReference type="GO" id="GO:0008270">
    <property type="term" value="F:zinc ion binding"/>
    <property type="evidence" value="ECO:0007669"/>
    <property type="project" value="UniProtKB-KW"/>
</dbReference>
<dbReference type="Gene3D" id="1.10.220.160">
    <property type="match status" value="1"/>
</dbReference>
<reference evidence="6" key="1">
    <citation type="submission" date="2019-08" db="EMBL/GenBank/DDBJ databases">
        <title>The genome of the North American firefly Photinus pyralis.</title>
        <authorList>
            <consortium name="Photinus pyralis genome working group"/>
            <person name="Fallon T.R."/>
            <person name="Sander Lower S.E."/>
            <person name="Weng J.-K."/>
        </authorList>
    </citation>
    <scope>NUCLEOTIDE SEQUENCE</scope>
    <source>
        <strain evidence="6">TRF0915ILg1</strain>
        <tissue evidence="6">Whole body</tissue>
    </source>
</reference>
<dbReference type="GO" id="GO:0005634">
    <property type="term" value="C:nucleus"/>
    <property type="evidence" value="ECO:0007669"/>
    <property type="project" value="TreeGrafter"/>
</dbReference>
<dbReference type="AlphaFoldDB" id="A0A8K0GDF9"/>